<comment type="catalytic activity">
    <reaction evidence="1">
        <text>ATP + protein L-histidine = ADP + protein N-phospho-L-histidine.</text>
        <dbReference type="EC" id="2.7.13.3"/>
    </reaction>
</comment>
<dbReference type="SUPFAM" id="SSF47384">
    <property type="entry name" value="Homodimeric domain of signal transducing histidine kinase"/>
    <property type="match status" value="1"/>
</dbReference>
<keyword evidence="8" id="KW-0812">Transmembrane</keyword>
<evidence type="ECO:0000256" key="6">
    <source>
        <dbReference type="PROSITE-ProRule" id="PRU00169"/>
    </source>
</evidence>
<evidence type="ECO:0000259" key="10">
    <source>
        <dbReference type="PROSITE" id="PS50110"/>
    </source>
</evidence>
<dbReference type="Pfam" id="PF13426">
    <property type="entry name" value="PAS_9"/>
    <property type="match status" value="1"/>
</dbReference>
<dbReference type="PROSITE" id="PS50110">
    <property type="entry name" value="RESPONSE_REGULATORY"/>
    <property type="match status" value="1"/>
</dbReference>
<dbReference type="EMBL" id="NHRY01000260">
    <property type="protein sequence ID" value="PPQ27351.1"/>
    <property type="molecule type" value="Genomic_DNA"/>
</dbReference>
<feature type="modified residue" description="4-aspartylphosphate" evidence="6">
    <location>
        <position position="942"/>
    </location>
</feature>
<dbReference type="PANTHER" id="PTHR43304:SF1">
    <property type="entry name" value="PAC DOMAIN-CONTAINING PROTEIN"/>
    <property type="match status" value="1"/>
</dbReference>
<feature type="domain" description="Response regulatory" evidence="10">
    <location>
        <begin position="892"/>
        <end position="1005"/>
    </location>
</feature>
<feature type="domain" description="PAC" evidence="12">
    <location>
        <begin position="583"/>
        <end position="636"/>
    </location>
</feature>
<feature type="domain" description="PAC" evidence="12">
    <location>
        <begin position="438"/>
        <end position="490"/>
    </location>
</feature>
<dbReference type="SUPFAM" id="SSF55785">
    <property type="entry name" value="PYP-like sensor domain (PAS domain)"/>
    <property type="match status" value="3"/>
</dbReference>
<dbReference type="InterPro" id="IPR003594">
    <property type="entry name" value="HATPase_dom"/>
</dbReference>
<dbReference type="InterPro" id="IPR007891">
    <property type="entry name" value="CHASE3"/>
</dbReference>
<evidence type="ECO:0000259" key="12">
    <source>
        <dbReference type="PROSITE" id="PS50113"/>
    </source>
</evidence>
<accession>A0A2S6MYB8</accession>
<dbReference type="SUPFAM" id="SSF52172">
    <property type="entry name" value="CheY-like"/>
    <property type="match status" value="1"/>
</dbReference>
<dbReference type="SMART" id="SM00091">
    <property type="entry name" value="PAS"/>
    <property type="match status" value="3"/>
</dbReference>
<dbReference type="InterPro" id="IPR013655">
    <property type="entry name" value="PAS_fold_3"/>
</dbReference>
<keyword evidence="8" id="KW-1133">Transmembrane helix</keyword>
<feature type="transmembrane region" description="Helical" evidence="8">
    <location>
        <begin position="198"/>
        <end position="228"/>
    </location>
</feature>
<dbReference type="InterPro" id="IPR013656">
    <property type="entry name" value="PAS_4"/>
</dbReference>
<dbReference type="PANTHER" id="PTHR43304">
    <property type="entry name" value="PHYTOCHROME-LIKE PROTEIN CPH1"/>
    <property type="match status" value="1"/>
</dbReference>
<evidence type="ECO:0000313" key="14">
    <source>
        <dbReference type="Proteomes" id="UP000239724"/>
    </source>
</evidence>
<dbReference type="Pfam" id="PF08448">
    <property type="entry name" value="PAS_4"/>
    <property type="match status" value="1"/>
</dbReference>
<feature type="transmembrane region" description="Helical" evidence="8">
    <location>
        <begin position="25"/>
        <end position="50"/>
    </location>
</feature>
<organism evidence="13 14">
    <name type="scientific">Rhodopila globiformis</name>
    <name type="common">Rhodopseudomonas globiformis</name>
    <dbReference type="NCBI Taxonomy" id="1071"/>
    <lineage>
        <taxon>Bacteria</taxon>
        <taxon>Pseudomonadati</taxon>
        <taxon>Pseudomonadota</taxon>
        <taxon>Alphaproteobacteria</taxon>
        <taxon>Acetobacterales</taxon>
        <taxon>Acetobacteraceae</taxon>
        <taxon>Rhodopila</taxon>
    </lineage>
</organism>
<dbReference type="InterPro" id="IPR052162">
    <property type="entry name" value="Sensor_kinase/Photoreceptor"/>
</dbReference>
<dbReference type="Gene3D" id="3.40.50.2300">
    <property type="match status" value="1"/>
</dbReference>
<dbReference type="GO" id="GO:0000155">
    <property type="term" value="F:phosphorelay sensor kinase activity"/>
    <property type="evidence" value="ECO:0007669"/>
    <property type="project" value="InterPro"/>
</dbReference>
<dbReference type="PROSITE" id="PS50112">
    <property type="entry name" value="PAS"/>
    <property type="match status" value="1"/>
</dbReference>
<keyword evidence="7" id="KW-0175">Coiled coil</keyword>
<reference evidence="13 14" key="1">
    <citation type="journal article" date="2018" name="Arch. Microbiol.">
        <title>New insights into the metabolic potential of the phototrophic purple bacterium Rhodopila globiformis DSM 161(T) from its draft genome sequence and evidence for a vanadium-dependent nitrogenase.</title>
        <authorList>
            <person name="Imhoff J.F."/>
            <person name="Rahn T."/>
            <person name="Kunzel S."/>
            <person name="Neulinger S.C."/>
        </authorList>
    </citation>
    <scope>NUCLEOTIDE SEQUENCE [LARGE SCALE GENOMIC DNA]</scope>
    <source>
        <strain evidence="13 14">DSM 161</strain>
    </source>
</reference>
<feature type="coiled-coil region" evidence="7">
    <location>
        <begin position="478"/>
        <end position="512"/>
    </location>
</feature>
<evidence type="ECO:0000259" key="9">
    <source>
        <dbReference type="PROSITE" id="PS50109"/>
    </source>
</evidence>
<dbReference type="NCBIfam" id="TIGR00229">
    <property type="entry name" value="sensory_box"/>
    <property type="match status" value="3"/>
</dbReference>
<dbReference type="SMART" id="SM00387">
    <property type="entry name" value="HATPase_c"/>
    <property type="match status" value="1"/>
</dbReference>
<dbReference type="Pfam" id="PF00512">
    <property type="entry name" value="HisKA"/>
    <property type="match status" value="1"/>
</dbReference>
<keyword evidence="14" id="KW-1185">Reference proteome</keyword>
<gene>
    <name evidence="13" type="ORF">CCS01_27785</name>
</gene>
<dbReference type="InterPro" id="IPR001789">
    <property type="entry name" value="Sig_transdc_resp-reg_receiver"/>
</dbReference>
<evidence type="ECO:0000256" key="8">
    <source>
        <dbReference type="SAM" id="Phobius"/>
    </source>
</evidence>
<dbReference type="SUPFAM" id="SSF55874">
    <property type="entry name" value="ATPase domain of HSP90 chaperone/DNA topoisomerase II/histidine kinase"/>
    <property type="match status" value="1"/>
</dbReference>
<dbReference type="SMART" id="SM00448">
    <property type="entry name" value="REC"/>
    <property type="match status" value="1"/>
</dbReference>
<feature type="domain" description="Histidine kinase" evidence="9">
    <location>
        <begin position="649"/>
        <end position="871"/>
    </location>
</feature>
<protein>
    <recommendedName>
        <fullName evidence="2">histidine kinase</fullName>
        <ecNumber evidence="2">2.7.13.3</ecNumber>
    </recommendedName>
</protein>
<dbReference type="SMART" id="SM00388">
    <property type="entry name" value="HisKA"/>
    <property type="match status" value="1"/>
</dbReference>
<dbReference type="Pfam" id="PF05227">
    <property type="entry name" value="CHASE3"/>
    <property type="match status" value="1"/>
</dbReference>
<dbReference type="Gene3D" id="3.30.565.10">
    <property type="entry name" value="Histidine kinase-like ATPase, C-terminal domain"/>
    <property type="match status" value="1"/>
</dbReference>
<evidence type="ECO:0000256" key="2">
    <source>
        <dbReference type="ARBA" id="ARBA00012438"/>
    </source>
</evidence>
<dbReference type="Proteomes" id="UP000239724">
    <property type="component" value="Unassembled WGS sequence"/>
</dbReference>
<dbReference type="EC" id="2.7.13.3" evidence="2"/>
<dbReference type="Pfam" id="PF02518">
    <property type="entry name" value="HATPase_c"/>
    <property type="match status" value="1"/>
</dbReference>
<evidence type="ECO:0000259" key="11">
    <source>
        <dbReference type="PROSITE" id="PS50112"/>
    </source>
</evidence>
<dbReference type="InterPro" id="IPR004358">
    <property type="entry name" value="Sig_transdc_His_kin-like_C"/>
</dbReference>
<evidence type="ECO:0000256" key="7">
    <source>
        <dbReference type="SAM" id="Coils"/>
    </source>
</evidence>
<evidence type="ECO:0000256" key="1">
    <source>
        <dbReference type="ARBA" id="ARBA00000085"/>
    </source>
</evidence>
<dbReference type="Pfam" id="PF08447">
    <property type="entry name" value="PAS_3"/>
    <property type="match status" value="1"/>
</dbReference>
<dbReference type="Pfam" id="PF00072">
    <property type="entry name" value="Response_reg"/>
    <property type="match status" value="1"/>
</dbReference>
<comment type="caution">
    <text evidence="13">The sequence shown here is derived from an EMBL/GenBank/DDBJ whole genome shotgun (WGS) entry which is preliminary data.</text>
</comment>
<dbReference type="Gene3D" id="1.10.287.130">
    <property type="match status" value="1"/>
</dbReference>
<evidence type="ECO:0000313" key="13">
    <source>
        <dbReference type="EMBL" id="PPQ27351.1"/>
    </source>
</evidence>
<keyword evidence="3 6" id="KW-0597">Phosphoprotein</keyword>
<sequence>MTPSSSTSTLEHGVAASLNWRDDGWLFSAICALLLIAVIAVTTFIIGLPYMRERLSAASSVEHTYEVIGTIGDFLLGIQNLESSQQHYLLTRDQAALASYNRGVDRARRGLSQLQQLTLDNPHQQDRLHTLQDQVHGLLTITNRANAAADSGNVRDAADMIQAGDAAKLRNGIRHTVDDVVAEEQQLLRQRRDAQADLYRRTVVVFIGLSATAAGGLLLGGFALAMALRAARSARRETAERQRLLAMMDLAAVMLRDFDGIVRFWSEGCHRLYGWTATEAVGRPAHALLQTVFPIPQAEIEGRLRRDQEWSGELRQKTRDGTDLIVQARKLLRPGANGQVPLIMENVTDVTPQARAETALRENEARLRLAQQVGGIASADWTTSEPRALCSEEFRRLYGLPPQQDAITQAAWLDLIHPGDRDRVATEMRAVAEHTDSVASEFRIRRDDGGQRWIAMRAVSFAANGGKARRVISAHQDVTDLVAAREDLTARRDDLERQVAERTAAVAEAEMRFRAIFDSQFQLISLLAPDGTTLEVNRTALETGGLARHEVVGHKFWTVGGWPRSERERLPEEVAAAAAGSPVRREAELHGTNGRSIWIDYSLKPVRDAAGGRVEWIIAEGHDVTERRAMAESLAQAKKMQALSQLAAGIAHDFNNILQAVSGAATMAARRPEDHDRARRFAQISIDAAARGAAITERLLSFARQGEMHTEAIPVTSLLGNLRELLTGSFGSAITVQTAIAPDVPMVLADRAQIETVLVNLGTNAREAMPQGGTLTLSAEPVHVVRGGPFPADVPPGDYVRIAVADTGVGMNATTLARMAEPFFSTKQPGQAIGLSLAMAKGFVEQCGGAFTISSTPGAGTTVSLWLPQAAEEAQVQAGTDLDGQHSLIPARVLIVDDDDFVREVLAAQLEAVGFATLVASSGNEAVALLESGETVDVLISDLAMPGINGIETIQRARALRPRMPCFLVTGYATEQAAPADESVFTLLRKPVSADTLARQIEAAVRATRG</sequence>
<keyword evidence="8" id="KW-0472">Membrane</keyword>
<dbReference type="InterPro" id="IPR036890">
    <property type="entry name" value="HATPase_C_sf"/>
</dbReference>
<dbReference type="InterPro" id="IPR035965">
    <property type="entry name" value="PAS-like_dom_sf"/>
</dbReference>
<keyword evidence="5" id="KW-0418">Kinase</keyword>
<dbReference type="InterPro" id="IPR011006">
    <property type="entry name" value="CheY-like_superfamily"/>
</dbReference>
<dbReference type="PROSITE" id="PS50113">
    <property type="entry name" value="PAC"/>
    <property type="match status" value="3"/>
</dbReference>
<dbReference type="InterPro" id="IPR005467">
    <property type="entry name" value="His_kinase_dom"/>
</dbReference>
<dbReference type="AlphaFoldDB" id="A0A2S6MYB8"/>
<evidence type="ECO:0000256" key="3">
    <source>
        <dbReference type="ARBA" id="ARBA00022553"/>
    </source>
</evidence>
<dbReference type="InterPro" id="IPR036097">
    <property type="entry name" value="HisK_dim/P_sf"/>
</dbReference>
<dbReference type="InterPro" id="IPR000014">
    <property type="entry name" value="PAS"/>
</dbReference>
<evidence type="ECO:0000256" key="4">
    <source>
        <dbReference type="ARBA" id="ARBA00022679"/>
    </source>
</evidence>
<dbReference type="SMART" id="SM00086">
    <property type="entry name" value="PAC"/>
    <property type="match status" value="3"/>
</dbReference>
<name>A0A2S6MYB8_RHOGL</name>
<dbReference type="PROSITE" id="PS50109">
    <property type="entry name" value="HIS_KIN"/>
    <property type="match status" value="1"/>
</dbReference>
<feature type="domain" description="PAC" evidence="12">
    <location>
        <begin position="310"/>
        <end position="362"/>
    </location>
</feature>
<dbReference type="PRINTS" id="PR00344">
    <property type="entry name" value="BCTRLSENSOR"/>
</dbReference>
<proteinExistence type="predicted"/>
<dbReference type="CDD" id="cd19410">
    <property type="entry name" value="HK9-like_sensor"/>
    <property type="match status" value="1"/>
</dbReference>
<dbReference type="InterPro" id="IPR003661">
    <property type="entry name" value="HisK_dim/P_dom"/>
</dbReference>
<dbReference type="InterPro" id="IPR001610">
    <property type="entry name" value="PAC"/>
</dbReference>
<evidence type="ECO:0000256" key="5">
    <source>
        <dbReference type="ARBA" id="ARBA00022777"/>
    </source>
</evidence>
<feature type="domain" description="PAS" evidence="11">
    <location>
        <begin position="240"/>
        <end position="306"/>
    </location>
</feature>
<dbReference type="Gene3D" id="3.30.450.20">
    <property type="entry name" value="PAS domain"/>
    <property type="match status" value="3"/>
</dbReference>
<dbReference type="CDD" id="cd00130">
    <property type="entry name" value="PAS"/>
    <property type="match status" value="3"/>
</dbReference>
<dbReference type="InterPro" id="IPR000700">
    <property type="entry name" value="PAS-assoc_C"/>
</dbReference>
<keyword evidence="4" id="KW-0808">Transferase</keyword>